<evidence type="ECO:0000313" key="6">
    <source>
        <dbReference type="Proteomes" id="UP000019488"/>
    </source>
</evidence>
<dbReference type="EMBL" id="AZFY01000096">
    <property type="protein sequence ID" value="KRM07418.1"/>
    <property type="molecule type" value="Genomic_DNA"/>
</dbReference>
<dbReference type="EMBL" id="BAKI01000002">
    <property type="protein sequence ID" value="GAF35514.1"/>
    <property type="molecule type" value="Genomic_DNA"/>
</dbReference>
<keyword evidence="1 2" id="KW-0238">DNA-binding</keyword>
<protein>
    <submittedName>
        <fullName evidence="4 5">Transcriptional regulator</fullName>
    </submittedName>
</protein>
<dbReference type="OrthoDB" id="9810250at2"/>
<dbReference type="Gene3D" id="1.10.357.10">
    <property type="entry name" value="Tetracycline Repressor, domain 2"/>
    <property type="match status" value="1"/>
</dbReference>
<evidence type="ECO:0000313" key="7">
    <source>
        <dbReference type="Proteomes" id="UP000051966"/>
    </source>
</evidence>
<dbReference type="PANTHER" id="PTHR43479:SF11">
    <property type="entry name" value="ACREF_ENVCD OPERON REPRESSOR-RELATED"/>
    <property type="match status" value="1"/>
</dbReference>
<dbReference type="SUPFAM" id="SSF46689">
    <property type="entry name" value="Homeodomain-like"/>
    <property type="match status" value="1"/>
</dbReference>
<sequence length="182" mass="21374">MVAQSRKWLIESFITLLKEKPYESITVKDIAEEAQLSRRTFYRLFKDKTALLSYLGDQLIHDYLNQLQAIPKTNLNFEQVLTIFFNFWWSKRKLVRLLIHQNLFMNLLDQINPAAFRLYDFFDAPWHINGSRQEISCVMSFSVGGFWNVLNTWLSQDDQHAPSPETIAKTLSRALVKLQTGK</sequence>
<dbReference type="RefSeq" id="WP_081759828.1">
    <property type="nucleotide sequence ID" value="NZ_AZFY01000096.1"/>
</dbReference>
<gene>
    <name evidence="5" type="ORF">FD41_GL000374</name>
    <name evidence="4" type="ORF">JCM14108_404</name>
</gene>
<name>X0P9A8_9LACO</name>
<dbReference type="InterPro" id="IPR050624">
    <property type="entry name" value="HTH-type_Tx_Regulator"/>
</dbReference>
<evidence type="ECO:0000313" key="4">
    <source>
        <dbReference type="EMBL" id="GAF35514.1"/>
    </source>
</evidence>
<feature type="domain" description="HTH tetR-type" evidence="3">
    <location>
        <begin position="3"/>
        <end position="63"/>
    </location>
</feature>
<evidence type="ECO:0000256" key="1">
    <source>
        <dbReference type="ARBA" id="ARBA00023125"/>
    </source>
</evidence>
<accession>X0P9A8</accession>
<dbReference type="PANTHER" id="PTHR43479">
    <property type="entry name" value="ACREF/ENVCD OPERON REPRESSOR-RELATED"/>
    <property type="match status" value="1"/>
</dbReference>
<reference evidence="5 7" key="2">
    <citation type="journal article" date="2015" name="Genome Announc.">
        <title>Expanding the biotechnology potential of lactobacilli through comparative genomics of 213 strains and associated genera.</title>
        <authorList>
            <person name="Sun Z."/>
            <person name="Harris H.M."/>
            <person name="McCann A."/>
            <person name="Guo C."/>
            <person name="Argimon S."/>
            <person name="Zhang W."/>
            <person name="Yang X."/>
            <person name="Jeffery I.B."/>
            <person name="Cooney J.C."/>
            <person name="Kagawa T.F."/>
            <person name="Liu W."/>
            <person name="Song Y."/>
            <person name="Salvetti E."/>
            <person name="Wrobel A."/>
            <person name="Rasinkangas P."/>
            <person name="Parkhill J."/>
            <person name="Rea M.C."/>
            <person name="O'Sullivan O."/>
            <person name="Ritari J."/>
            <person name="Douillard F.P."/>
            <person name="Paul Ross R."/>
            <person name="Yang R."/>
            <person name="Briner A.E."/>
            <person name="Felis G.E."/>
            <person name="de Vos W.M."/>
            <person name="Barrangou R."/>
            <person name="Klaenhammer T.R."/>
            <person name="Caufield P.W."/>
            <person name="Cui Y."/>
            <person name="Zhang H."/>
            <person name="O'Toole P.W."/>
        </authorList>
    </citation>
    <scope>NUCLEOTIDE SEQUENCE [LARGE SCALE GENOMIC DNA]</scope>
    <source>
        <strain evidence="5 7">DSM 18382</strain>
    </source>
</reference>
<feature type="DNA-binding region" description="H-T-H motif" evidence="2">
    <location>
        <begin position="26"/>
        <end position="45"/>
    </location>
</feature>
<dbReference type="InterPro" id="IPR009057">
    <property type="entry name" value="Homeodomain-like_sf"/>
</dbReference>
<evidence type="ECO:0000256" key="2">
    <source>
        <dbReference type="PROSITE-ProRule" id="PRU00335"/>
    </source>
</evidence>
<evidence type="ECO:0000259" key="3">
    <source>
        <dbReference type="PROSITE" id="PS50977"/>
    </source>
</evidence>
<dbReference type="Proteomes" id="UP000051966">
    <property type="component" value="Unassembled WGS sequence"/>
</dbReference>
<keyword evidence="7" id="KW-1185">Reference proteome</keyword>
<reference evidence="4" key="1">
    <citation type="journal article" date="2014" name="Genome Announc.">
        <title>Draft Genome Sequences of Two Lactobacillus Strains, L. farraginis JCM 14108T and L. composti JCM 14202T, Isolated from Compost of Distilled Shochu Residue.</title>
        <authorList>
            <person name="Yuki M."/>
            <person name="Oshima K."/>
            <person name="Suda W."/>
            <person name="Kitahara M."/>
            <person name="Kitamura K."/>
            <person name="Iida T."/>
            <person name="Hattori M."/>
            <person name="Ohkuma M."/>
        </authorList>
    </citation>
    <scope>NUCLEOTIDE SEQUENCE [LARGE SCALE GENOMIC DNA]</scope>
    <source>
        <strain evidence="4">JCM 14108</strain>
    </source>
</reference>
<dbReference type="Pfam" id="PF00440">
    <property type="entry name" value="TetR_N"/>
    <property type="match status" value="1"/>
</dbReference>
<dbReference type="eggNOG" id="COG1309">
    <property type="taxonomic scope" value="Bacteria"/>
</dbReference>
<dbReference type="PATRIC" id="fig|1423743.5.peg.388"/>
<proteinExistence type="predicted"/>
<organism evidence="4 6">
    <name type="scientific">Lentilactobacillus farraginis DSM 18382 = JCM 14108</name>
    <dbReference type="NCBI Taxonomy" id="1423743"/>
    <lineage>
        <taxon>Bacteria</taxon>
        <taxon>Bacillati</taxon>
        <taxon>Bacillota</taxon>
        <taxon>Bacilli</taxon>
        <taxon>Lactobacillales</taxon>
        <taxon>Lactobacillaceae</taxon>
        <taxon>Lentilactobacillus</taxon>
    </lineage>
</organism>
<dbReference type="STRING" id="1423743.FD41_GL000374"/>
<dbReference type="Proteomes" id="UP000019488">
    <property type="component" value="Unassembled WGS sequence"/>
</dbReference>
<dbReference type="GO" id="GO:0003677">
    <property type="term" value="F:DNA binding"/>
    <property type="evidence" value="ECO:0007669"/>
    <property type="project" value="UniProtKB-UniRule"/>
</dbReference>
<dbReference type="PROSITE" id="PS50977">
    <property type="entry name" value="HTH_TETR_2"/>
    <property type="match status" value="1"/>
</dbReference>
<evidence type="ECO:0000313" key="5">
    <source>
        <dbReference type="EMBL" id="KRM07418.1"/>
    </source>
</evidence>
<comment type="caution">
    <text evidence="4">The sequence shown here is derived from an EMBL/GenBank/DDBJ whole genome shotgun (WGS) entry which is preliminary data.</text>
</comment>
<dbReference type="AlphaFoldDB" id="X0P9A8"/>
<dbReference type="InterPro" id="IPR001647">
    <property type="entry name" value="HTH_TetR"/>
</dbReference>